<sequence>MIAPSRPFPRRAAAFAARSRCPAALVRSLAAAALAVSTTGCLVVSPPVYEHPEQTAPVLTAVSPLPHRPIHVTPEDKSNYRSKDFVATVLSEDSGDPVRIALYVDYGSRTSEDYPYPYRRFAELPSFPAGAIADGQRVITATLNFGLVAFPNDGATPVRECHTVTMVATHALNANKCNCPDNPDDMGLLTWQIIDCDPSEPTCPKSCPPLDCETIPCLFCDDPSLEDRCANR</sequence>
<comment type="caution">
    <text evidence="1">The sequence shown here is derived from an EMBL/GenBank/DDBJ whole genome shotgun (WGS) entry which is preliminary data.</text>
</comment>
<name>A0ABT5CIR5_9BACT</name>
<accession>A0ABT5CIR5</accession>
<dbReference type="RefSeq" id="WP_272103130.1">
    <property type="nucleotide sequence ID" value="NZ_JAQNDK010000006.1"/>
</dbReference>
<evidence type="ECO:0008006" key="3">
    <source>
        <dbReference type="Google" id="ProtNLM"/>
    </source>
</evidence>
<reference evidence="1 2" key="1">
    <citation type="submission" date="2023-01" db="EMBL/GenBank/DDBJ databases">
        <title>Minimal conservation of predation-associated metabolite biosynthetic gene clusters underscores biosynthetic potential of Myxococcota including descriptions for ten novel species: Archangium lansinium sp. nov., Myxococcus landrumus sp. nov., Nannocystis bai.</title>
        <authorList>
            <person name="Ahearne A."/>
            <person name="Stevens C."/>
            <person name="Dowd S."/>
        </authorList>
    </citation>
    <scope>NUCLEOTIDE SEQUENCE [LARGE SCALE GENOMIC DNA]</scope>
    <source>
        <strain evidence="1 2">WIWO2</strain>
    </source>
</reference>
<evidence type="ECO:0000313" key="1">
    <source>
        <dbReference type="EMBL" id="MDC0685012.1"/>
    </source>
</evidence>
<keyword evidence="2" id="KW-1185">Reference proteome</keyword>
<proteinExistence type="predicted"/>
<evidence type="ECO:0000313" key="2">
    <source>
        <dbReference type="Proteomes" id="UP001217485"/>
    </source>
</evidence>
<dbReference type="Proteomes" id="UP001217485">
    <property type="component" value="Unassembled WGS sequence"/>
</dbReference>
<gene>
    <name evidence="1" type="ORF">POL72_45275</name>
</gene>
<protein>
    <recommendedName>
        <fullName evidence="3">Secreted protein</fullName>
    </recommendedName>
</protein>
<dbReference type="EMBL" id="JAQNDK010000006">
    <property type="protein sequence ID" value="MDC0685012.1"/>
    <property type="molecule type" value="Genomic_DNA"/>
</dbReference>
<organism evidence="1 2">
    <name type="scientific">Sorangium atrum</name>
    <dbReference type="NCBI Taxonomy" id="2995308"/>
    <lineage>
        <taxon>Bacteria</taxon>
        <taxon>Pseudomonadati</taxon>
        <taxon>Myxococcota</taxon>
        <taxon>Polyangia</taxon>
        <taxon>Polyangiales</taxon>
        <taxon>Polyangiaceae</taxon>
        <taxon>Sorangium</taxon>
    </lineage>
</organism>